<keyword evidence="2" id="KW-1185">Reference proteome</keyword>
<sequence length="239" mass="27686">MSFVDETTHVKEKAKVMKRNRQLNIRNTRLRKTLQNDKLLNNYFEFAVSNNKHNNDLTVYKMVDTQRLEQQEVSNGNMEETNRVVTSKVPIKANMLLSNPCQQLSEQHVNISNNISLTCSNNNSFESVSDFDQQHASIQNNTTCSNIGEHVPSTEQIYSNEHSYSNQAFMQNEEYSGNSRVSFTDNSLDFCTREEDLGFLTYSWFDTFAEFLHKETNLLSNGFSQNETNQTNLFLNFKL</sequence>
<protein>
    <submittedName>
        <fullName evidence="1">Predicted protein</fullName>
    </submittedName>
</protein>
<reference evidence="1 2" key="1">
    <citation type="journal article" date="2010" name="Cell">
        <title>The genome of Naegleria gruberi illuminates early eukaryotic versatility.</title>
        <authorList>
            <person name="Fritz-Laylin L.K."/>
            <person name="Prochnik S.E."/>
            <person name="Ginger M.L."/>
            <person name="Dacks J.B."/>
            <person name="Carpenter M.L."/>
            <person name="Field M.C."/>
            <person name="Kuo A."/>
            <person name="Paredez A."/>
            <person name="Chapman J."/>
            <person name="Pham J."/>
            <person name="Shu S."/>
            <person name="Neupane R."/>
            <person name="Cipriano M."/>
            <person name="Mancuso J."/>
            <person name="Tu H."/>
            <person name="Salamov A."/>
            <person name="Lindquist E."/>
            <person name="Shapiro H."/>
            <person name="Lucas S."/>
            <person name="Grigoriev I.V."/>
            <person name="Cande W.Z."/>
            <person name="Fulton C."/>
            <person name="Rokhsar D.S."/>
            <person name="Dawson S.C."/>
        </authorList>
    </citation>
    <scope>NUCLEOTIDE SEQUENCE [LARGE SCALE GENOMIC DNA]</scope>
    <source>
        <strain evidence="1 2">NEG-M</strain>
    </source>
</reference>
<gene>
    <name evidence="1" type="ORF">NAEGRDRAFT_67553</name>
</gene>
<evidence type="ECO:0000313" key="2">
    <source>
        <dbReference type="Proteomes" id="UP000006671"/>
    </source>
</evidence>
<dbReference type="Proteomes" id="UP000006671">
    <property type="component" value="Unassembled WGS sequence"/>
</dbReference>
<dbReference type="InParanoid" id="D2VFA2"/>
<dbReference type="GeneID" id="8848228"/>
<accession>D2VFA2</accession>
<dbReference type="KEGG" id="ngr:NAEGRDRAFT_67553"/>
<dbReference type="OrthoDB" id="10677550at2759"/>
<dbReference type="RefSeq" id="XP_002677168.1">
    <property type="nucleotide sequence ID" value="XM_002677122.1"/>
</dbReference>
<dbReference type="VEuPathDB" id="AmoebaDB:NAEGRDRAFT_67553"/>
<dbReference type="EMBL" id="GG738868">
    <property type="protein sequence ID" value="EFC44424.1"/>
    <property type="molecule type" value="Genomic_DNA"/>
</dbReference>
<name>D2VFA2_NAEGR</name>
<proteinExistence type="predicted"/>
<organism evidence="2">
    <name type="scientific">Naegleria gruberi</name>
    <name type="common">Amoeba</name>
    <dbReference type="NCBI Taxonomy" id="5762"/>
    <lineage>
        <taxon>Eukaryota</taxon>
        <taxon>Discoba</taxon>
        <taxon>Heterolobosea</taxon>
        <taxon>Tetramitia</taxon>
        <taxon>Eutetramitia</taxon>
        <taxon>Vahlkampfiidae</taxon>
        <taxon>Naegleria</taxon>
    </lineage>
</organism>
<evidence type="ECO:0000313" key="1">
    <source>
        <dbReference type="EMBL" id="EFC44424.1"/>
    </source>
</evidence>
<dbReference type="AlphaFoldDB" id="D2VFA2"/>